<dbReference type="OrthoDB" id="1306281at2759"/>
<comment type="caution">
    <text evidence="2">The sequence shown here is derived from an EMBL/GenBank/DDBJ whole genome shotgun (WGS) entry which is preliminary data.</text>
</comment>
<dbReference type="Proteomes" id="UP000824120">
    <property type="component" value="Chromosome 2"/>
</dbReference>
<dbReference type="EMBL" id="JACXVP010000002">
    <property type="protein sequence ID" value="KAG5620066.1"/>
    <property type="molecule type" value="Genomic_DNA"/>
</dbReference>
<organism evidence="2 3">
    <name type="scientific">Solanum commersonii</name>
    <name type="common">Commerson's wild potato</name>
    <name type="synonym">Commerson's nightshade</name>
    <dbReference type="NCBI Taxonomy" id="4109"/>
    <lineage>
        <taxon>Eukaryota</taxon>
        <taxon>Viridiplantae</taxon>
        <taxon>Streptophyta</taxon>
        <taxon>Embryophyta</taxon>
        <taxon>Tracheophyta</taxon>
        <taxon>Spermatophyta</taxon>
        <taxon>Magnoliopsida</taxon>
        <taxon>eudicotyledons</taxon>
        <taxon>Gunneridae</taxon>
        <taxon>Pentapetalae</taxon>
        <taxon>asterids</taxon>
        <taxon>lamiids</taxon>
        <taxon>Solanales</taxon>
        <taxon>Solanaceae</taxon>
        <taxon>Solanoideae</taxon>
        <taxon>Solaneae</taxon>
        <taxon>Solanum</taxon>
    </lineage>
</organism>
<dbReference type="AlphaFoldDB" id="A0A9J6A6T8"/>
<evidence type="ECO:0000313" key="2">
    <source>
        <dbReference type="EMBL" id="KAG5620066.1"/>
    </source>
</evidence>
<proteinExistence type="predicted"/>
<evidence type="ECO:0008006" key="4">
    <source>
        <dbReference type="Google" id="ProtNLM"/>
    </source>
</evidence>
<name>A0A9J6A6T8_SOLCO</name>
<sequence>MVCIFHHKDGNNLWILLVTTHSFKAFHLSGISKGCGVVNGGSYPFIEKFLVEVLFLNGRYPDKKISQDIFCTNPFEALEVEKELEVVDSNPTNEQTLVRADFDNNIQSVSTPIGVCNMQTEKNDSVMSPTYISNPEVAKLIQESVASMLLKPNLAIKSPMVTSNTSAHEVSKEKQREMSTPRWDDLVDEEDHVSPPLLNRKLSPQALKFVPKSIIANKKEQEALALEFSPTRGYESDLGDDSFDEDEEANMLDICFDKVARDGDISPRYQRSGSNKNKKKTHGRQHRWNGKVTREFVPRHRCDWQSRTT</sequence>
<evidence type="ECO:0000313" key="3">
    <source>
        <dbReference type="Proteomes" id="UP000824120"/>
    </source>
</evidence>
<protein>
    <recommendedName>
        <fullName evidence="4">NB-ARC domain containing protein</fullName>
    </recommendedName>
</protein>
<feature type="compositionally biased region" description="Basic residues" evidence="1">
    <location>
        <begin position="276"/>
        <end position="289"/>
    </location>
</feature>
<evidence type="ECO:0000256" key="1">
    <source>
        <dbReference type="SAM" id="MobiDB-lite"/>
    </source>
</evidence>
<keyword evidence="3" id="KW-1185">Reference proteome</keyword>
<gene>
    <name evidence="2" type="ORF">H5410_005284</name>
</gene>
<feature type="region of interest" description="Disordered" evidence="1">
    <location>
        <begin position="265"/>
        <end position="292"/>
    </location>
</feature>
<reference evidence="2 3" key="1">
    <citation type="submission" date="2020-09" db="EMBL/GenBank/DDBJ databases">
        <title>De no assembly of potato wild relative species, Solanum commersonii.</title>
        <authorList>
            <person name="Cho K."/>
        </authorList>
    </citation>
    <scope>NUCLEOTIDE SEQUENCE [LARGE SCALE GENOMIC DNA]</scope>
    <source>
        <strain evidence="2">LZ3.2</strain>
        <tissue evidence="2">Leaf</tissue>
    </source>
</reference>
<feature type="compositionally biased region" description="Basic and acidic residues" evidence="1">
    <location>
        <begin position="169"/>
        <end position="182"/>
    </location>
</feature>
<accession>A0A9J6A6T8</accession>
<feature type="region of interest" description="Disordered" evidence="1">
    <location>
        <begin position="162"/>
        <end position="182"/>
    </location>
</feature>